<evidence type="ECO:0000313" key="4">
    <source>
        <dbReference type="Proteomes" id="UP000254330"/>
    </source>
</evidence>
<sequence length="116" mass="12732">MRKVLLTLLAIVAGITALSLVGPLFGLAISAAIVFASIHFYTKTESTFLKVVWVIIGIFAVVSTISNIPGLVALVALAGGYWIYKKWDHKDAKVFTSSKSNDPFTNFENQWNDLQK</sequence>
<dbReference type="EMBL" id="UGNP01000001">
    <property type="protein sequence ID" value="STX08539.1"/>
    <property type="molecule type" value="Genomic_DNA"/>
</dbReference>
<organism evidence="2 4">
    <name type="scientific">Kurthia zopfii</name>
    <dbReference type="NCBI Taxonomy" id="1650"/>
    <lineage>
        <taxon>Bacteria</taxon>
        <taxon>Bacillati</taxon>
        <taxon>Bacillota</taxon>
        <taxon>Bacilli</taxon>
        <taxon>Bacillales</taxon>
        <taxon>Caryophanaceae</taxon>
        <taxon>Kurthia</taxon>
    </lineage>
</organism>
<proteinExistence type="predicted"/>
<keyword evidence="1" id="KW-0812">Transmembrane</keyword>
<dbReference type="Proteomes" id="UP000254330">
    <property type="component" value="Unassembled WGS sequence"/>
</dbReference>
<reference evidence="2 4" key="1">
    <citation type="submission" date="2018-06" db="EMBL/GenBank/DDBJ databases">
        <authorList>
            <consortium name="Pathogen Informatics"/>
            <person name="Doyle S."/>
        </authorList>
    </citation>
    <scope>NUCLEOTIDE SEQUENCE [LARGE SCALE GENOMIC DNA]</scope>
    <source>
        <strain evidence="2 4">NCTC10597</strain>
    </source>
</reference>
<keyword evidence="5" id="KW-1185">Reference proteome</keyword>
<evidence type="ECO:0000313" key="2">
    <source>
        <dbReference type="EMBL" id="STX08539.1"/>
    </source>
</evidence>
<feature type="transmembrane region" description="Helical" evidence="1">
    <location>
        <begin position="52"/>
        <end position="84"/>
    </location>
</feature>
<dbReference type="Proteomes" id="UP000294641">
    <property type="component" value="Unassembled WGS sequence"/>
</dbReference>
<comment type="caution">
    <text evidence="2">The sequence shown here is derived from an EMBL/GenBank/DDBJ whole genome shotgun (WGS) entry which is preliminary data.</text>
</comment>
<dbReference type="EMBL" id="SNZG01000016">
    <property type="protein sequence ID" value="TDR38449.1"/>
    <property type="molecule type" value="Genomic_DNA"/>
</dbReference>
<evidence type="ECO:0000313" key="5">
    <source>
        <dbReference type="Proteomes" id="UP000294641"/>
    </source>
</evidence>
<keyword evidence="1" id="KW-1133">Transmembrane helix</keyword>
<name>A0A8B4Q5J7_9BACL</name>
<evidence type="ECO:0000256" key="1">
    <source>
        <dbReference type="SAM" id="Phobius"/>
    </source>
</evidence>
<keyword evidence="1" id="KW-0472">Membrane</keyword>
<dbReference type="RefSeq" id="WP_109349633.1">
    <property type="nucleotide sequence ID" value="NZ_BJUE01000009.1"/>
</dbReference>
<protein>
    <recommendedName>
        <fullName evidence="6">ABC transporter permease</fullName>
    </recommendedName>
</protein>
<gene>
    <name evidence="3" type="ORF">DFR61_1166</name>
    <name evidence="2" type="ORF">NCTC10597_00203</name>
</gene>
<dbReference type="OrthoDB" id="2971941at2"/>
<evidence type="ECO:0000313" key="3">
    <source>
        <dbReference type="EMBL" id="TDR38449.1"/>
    </source>
</evidence>
<dbReference type="AlphaFoldDB" id="A0A8B4Q5J7"/>
<reference evidence="3 5" key="2">
    <citation type="submission" date="2019-03" db="EMBL/GenBank/DDBJ databases">
        <title>Genomic Encyclopedia of Type Strains, Phase IV (KMG-IV): sequencing the most valuable type-strain genomes for metagenomic binning, comparative biology and taxonomic classification.</title>
        <authorList>
            <person name="Goeker M."/>
        </authorList>
    </citation>
    <scope>NUCLEOTIDE SEQUENCE [LARGE SCALE GENOMIC DNA]</scope>
    <source>
        <strain evidence="3 5">DSM 20580</strain>
    </source>
</reference>
<accession>A0A8B4Q5J7</accession>
<evidence type="ECO:0008006" key="6">
    <source>
        <dbReference type="Google" id="ProtNLM"/>
    </source>
</evidence>